<accession>A0ABX2ETA2</accession>
<feature type="domain" description="Fumarylacetoacetase-like C-terminal" evidence="2">
    <location>
        <begin position="76"/>
        <end position="278"/>
    </location>
</feature>
<dbReference type="GO" id="GO:0016787">
    <property type="term" value="F:hydrolase activity"/>
    <property type="evidence" value="ECO:0007669"/>
    <property type="project" value="UniProtKB-KW"/>
</dbReference>
<comment type="caution">
    <text evidence="3">The sequence shown here is derived from an EMBL/GenBank/DDBJ whole genome shotgun (WGS) entry which is preliminary data.</text>
</comment>
<dbReference type="Proteomes" id="UP000737171">
    <property type="component" value="Unassembled WGS sequence"/>
</dbReference>
<dbReference type="Gene3D" id="3.90.850.10">
    <property type="entry name" value="Fumarylacetoacetase-like, C-terminal domain"/>
    <property type="match status" value="1"/>
</dbReference>
<evidence type="ECO:0000313" key="3">
    <source>
        <dbReference type="EMBL" id="NRF71868.1"/>
    </source>
</evidence>
<dbReference type="SUPFAM" id="SSF56529">
    <property type="entry name" value="FAH"/>
    <property type="match status" value="1"/>
</dbReference>
<dbReference type="RefSeq" id="WP_173133970.1">
    <property type="nucleotide sequence ID" value="NZ_JABRWJ010000015.1"/>
</dbReference>
<dbReference type="InterPro" id="IPR011234">
    <property type="entry name" value="Fumarylacetoacetase-like_C"/>
</dbReference>
<proteinExistence type="predicted"/>
<dbReference type="PANTHER" id="PTHR11820">
    <property type="entry name" value="ACYLPYRUVASE"/>
    <property type="match status" value="1"/>
</dbReference>
<dbReference type="InterPro" id="IPR036663">
    <property type="entry name" value="Fumarylacetoacetase_C_sf"/>
</dbReference>
<dbReference type="PANTHER" id="PTHR11820:SF112">
    <property type="entry name" value="FUMARYLACETOACETATE HYDROLASE FAMILY PROTEIN (AFU_ORTHOLOGUE AFUA_1G02370)-RELATED"/>
    <property type="match status" value="1"/>
</dbReference>
<dbReference type="EMBL" id="JABRWJ010000015">
    <property type="protein sequence ID" value="NRF71868.1"/>
    <property type="molecule type" value="Genomic_DNA"/>
</dbReference>
<keyword evidence="4" id="KW-1185">Reference proteome</keyword>
<organism evidence="3 4">
    <name type="scientific">Pseudaquabacterium terrae</name>
    <dbReference type="NCBI Taxonomy" id="2732868"/>
    <lineage>
        <taxon>Bacteria</taxon>
        <taxon>Pseudomonadati</taxon>
        <taxon>Pseudomonadota</taxon>
        <taxon>Betaproteobacteria</taxon>
        <taxon>Burkholderiales</taxon>
        <taxon>Sphaerotilaceae</taxon>
        <taxon>Pseudaquabacterium</taxon>
    </lineage>
</organism>
<reference evidence="3 4" key="1">
    <citation type="submission" date="2020-05" db="EMBL/GenBank/DDBJ databases">
        <title>Aquincola sp. isolate from soil.</title>
        <authorList>
            <person name="Han J."/>
            <person name="Kim D.-U."/>
        </authorList>
    </citation>
    <scope>NUCLEOTIDE SEQUENCE [LARGE SCALE GENOMIC DNA]</scope>
    <source>
        <strain evidence="3 4">S2</strain>
    </source>
</reference>
<gene>
    <name evidence="3" type="ORF">HLB44_33265</name>
</gene>
<evidence type="ECO:0000259" key="2">
    <source>
        <dbReference type="Pfam" id="PF01557"/>
    </source>
</evidence>
<name>A0ABX2ETA2_9BURK</name>
<protein>
    <submittedName>
        <fullName evidence="3">Fumarylacetoacetate hydrolase family protein</fullName>
    </submittedName>
</protein>
<evidence type="ECO:0000256" key="1">
    <source>
        <dbReference type="ARBA" id="ARBA00022723"/>
    </source>
</evidence>
<dbReference type="Pfam" id="PF01557">
    <property type="entry name" value="FAA_hydrolase"/>
    <property type="match status" value="1"/>
</dbReference>
<sequence length="281" mass="30280">MKICRFDDQRIGVLRHGQVFDVTERLAPLLAVHAGAGDPLIAALPRLPAMLVDLSGCTPKPQDQVRWLAPVAQPGKIVAAPVNYHAHIAEMQANNVSPGFNITDIGKAGLFLKATSSLVGASQGIAQRFLDRRTDFEVELVVVIGRRADRVAAADALQYVAGYSLGLDITVRGTEERSFRKSIDSYTVLGPWLTTADELPGPGQLQITLHQNGELRQRGHTSDLVYGVARLIEFASSFYTLEPGDLLYTGTPEGVGAIRPGDRLRAECEALGAMDVTVRAA</sequence>
<keyword evidence="1" id="KW-0479">Metal-binding</keyword>
<evidence type="ECO:0000313" key="4">
    <source>
        <dbReference type="Proteomes" id="UP000737171"/>
    </source>
</evidence>
<keyword evidence="3" id="KW-0378">Hydrolase</keyword>